<evidence type="ECO:0000256" key="1">
    <source>
        <dbReference type="ARBA" id="ARBA00004429"/>
    </source>
</evidence>
<evidence type="ECO:0000256" key="4">
    <source>
        <dbReference type="ARBA" id="ARBA00022519"/>
    </source>
</evidence>
<comment type="function">
    <text evidence="9">Part of the tripartite ATP-independent periplasmic (TRAP) transport system.</text>
</comment>
<dbReference type="RefSeq" id="WP_024091463.1">
    <property type="nucleotide sequence ID" value="NC_023135.1"/>
</dbReference>
<keyword evidence="7 9" id="KW-0472">Membrane</keyword>
<evidence type="ECO:0000259" key="10">
    <source>
        <dbReference type="Pfam" id="PF04290"/>
    </source>
</evidence>
<feature type="transmembrane region" description="Helical" evidence="9">
    <location>
        <begin position="131"/>
        <end position="152"/>
    </location>
</feature>
<protein>
    <recommendedName>
        <fullName evidence="9">TRAP transporter small permease protein</fullName>
    </recommendedName>
</protein>
<comment type="subcellular location">
    <subcellularLocation>
        <location evidence="1 9">Cell inner membrane</location>
        <topology evidence="1 9">Multi-pass membrane protein</topology>
    </subcellularLocation>
</comment>
<comment type="subunit">
    <text evidence="9">The complex comprises the extracytoplasmic solute receptor protein and the two transmembrane proteins.</text>
</comment>
<dbReference type="InterPro" id="IPR055348">
    <property type="entry name" value="DctQ"/>
</dbReference>
<dbReference type="KEGG" id="lmd:METH_16375"/>
<dbReference type="GO" id="GO:0015740">
    <property type="term" value="P:C4-dicarboxylate transport"/>
    <property type="evidence" value="ECO:0007669"/>
    <property type="project" value="TreeGrafter"/>
</dbReference>
<organism evidence="11 12">
    <name type="scientific">Leisingera methylohalidivorans DSM 14336</name>
    <dbReference type="NCBI Taxonomy" id="999552"/>
    <lineage>
        <taxon>Bacteria</taxon>
        <taxon>Pseudomonadati</taxon>
        <taxon>Pseudomonadota</taxon>
        <taxon>Alphaproteobacteria</taxon>
        <taxon>Rhodobacterales</taxon>
        <taxon>Roseobacteraceae</taxon>
        <taxon>Leisingera</taxon>
    </lineage>
</organism>
<proteinExistence type="inferred from homology"/>
<reference evidence="11 12" key="1">
    <citation type="submission" date="2013-09" db="EMBL/GenBank/DDBJ databases">
        <authorList>
            <consortium name="DOE Joint Genome Institute"/>
            <person name="Klenk H.-P."/>
            <person name="Huntemann M."/>
            <person name="Han J."/>
            <person name="Chen A."/>
            <person name="Kyrpides N."/>
            <person name="Mavromatis K."/>
            <person name="Markowitz V."/>
            <person name="Palaniappan K."/>
            <person name="Ivanova N."/>
            <person name="Schaumberg A."/>
            <person name="Pati A."/>
            <person name="Liolios K."/>
            <person name="Nordberg H.P."/>
            <person name="Cantor M.N."/>
            <person name="Hua S.X."/>
            <person name="Woyke T."/>
        </authorList>
    </citation>
    <scope>NUCLEOTIDE SEQUENCE [LARGE SCALE GENOMIC DNA]</scope>
    <source>
        <strain evidence="11 12">DSM 14336</strain>
    </source>
</reference>
<sequence length="161" mass="17672">MTTPGLRILHGAITTSMMVALGAIVALTFVDVLARQILGRPVYGAHDITEHLMALIVFLGLPLITLAGGHLTVDLFDKYLLRRALWPWHLLVSLLIAAVLSFLGLLMWQAANDAAQFSEMSMELNVPRASFYRFFALSAFVSAAAAVIRGWIDRGQILQPQ</sequence>
<dbReference type="GO" id="GO:0005886">
    <property type="term" value="C:plasma membrane"/>
    <property type="evidence" value="ECO:0007669"/>
    <property type="project" value="UniProtKB-SubCell"/>
</dbReference>
<evidence type="ECO:0000256" key="5">
    <source>
        <dbReference type="ARBA" id="ARBA00022692"/>
    </source>
</evidence>
<accession>V9VYQ9</accession>
<evidence type="ECO:0000256" key="6">
    <source>
        <dbReference type="ARBA" id="ARBA00022989"/>
    </source>
</evidence>
<evidence type="ECO:0000313" key="11">
    <source>
        <dbReference type="EMBL" id="AHD02047.1"/>
    </source>
</evidence>
<feature type="transmembrane region" description="Helical" evidence="9">
    <location>
        <begin position="54"/>
        <end position="76"/>
    </location>
</feature>
<keyword evidence="3" id="KW-1003">Cell membrane</keyword>
<comment type="similarity">
    <text evidence="8 9">Belongs to the TRAP transporter small permease family.</text>
</comment>
<gene>
    <name evidence="11" type="ORF">METH_16375</name>
</gene>
<keyword evidence="4 9" id="KW-0997">Cell inner membrane</keyword>
<dbReference type="InterPro" id="IPR007387">
    <property type="entry name" value="TRAP_DctQ"/>
</dbReference>
<evidence type="ECO:0000256" key="3">
    <source>
        <dbReference type="ARBA" id="ARBA00022475"/>
    </source>
</evidence>
<keyword evidence="6 9" id="KW-1133">Transmembrane helix</keyword>
<dbReference type="OrthoDB" id="2877624at2"/>
<dbReference type="PANTHER" id="PTHR35011:SF10">
    <property type="entry name" value="TRAP TRANSPORTER SMALL PERMEASE PROTEIN"/>
    <property type="match status" value="1"/>
</dbReference>
<feature type="transmembrane region" description="Helical" evidence="9">
    <location>
        <begin position="12"/>
        <end position="34"/>
    </location>
</feature>
<evidence type="ECO:0000256" key="9">
    <source>
        <dbReference type="RuleBase" id="RU369079"/>
    </source>
</evidence>
<feature type="transmembrane region" description="Helical" evidence="9">
    <location>
        <begin position="88"/>
        <end position="111"/>
    </location>
</feature>
<evidence type="ECO:0000313" key="12">
    <source>
        <dbReference type="Proteomes" id="UP000018780"/>
    </source>
</evidence>
<dbReference type="HOGENOM" id="CLU_086356_8_6_5"/>
<dbReference type="GO" id="GO:0022857">
    <property type="term" value="F:transmembrane transporter activity"/>
    <property type="evidence" value="ECO:0007669"/>
    <property type="project" value="UniProtKB-UniRule"/>
</dbReference>
<name>V9VYQ9_9RHOB</name>
<dbReference type="Pfam" id="PF04290">
    <property type="entry name" value="DctQ"/>
    <property type="match status" value="1"/>
</dbReference>
<dbReference type="AlphaFoldDB" id="V9VYQ9"/>
<evidence type="ECO:0000256" key="7">
    <source>
        <dbReference type="ARBA" id="ARBA00023136"/>
    </source>
</evidence>
<dbReference type="Proteomes" id="UP000018780">
    <property type="component" value="Chromosome"/>
</dbReference>
<evidence type="ECO:0000256" key="2">
    <source>
        <dbReference type="ARBA" id="ARBA00022448"/>
    </source>
</evidence>
<dbReference type="EMBL" id="CP006773">
    <property type="protein sequence ID" value="AHD02047.1"/>
    <property type="molecule type" value="Genomic_DNA"/>
</dbReference>
<dbReference type="PATRIC" id="fig|999552.6.peg.3270"/>
<dbReference type="STRING" id="999552.METH_16375"/>
<keyword evidence="5 9" id="KW-0812">Transmembrane</keyword>
<dbReference type="PANTHER" id="PTHR35011">
    <property type="entry name" value="2,3-DIKETO-L-GULONATE TRAP TRANSPORTER SMALL PERMEASE PROTEIN YIAM"/>
    <property type="match status" value="1"/>
</dbReference>
<keyword evidence="12" id="KW-1185">Reference proteome</keyword>
<feature type="domain" description="Tripartite ATP-independent periplasmic transporters DctQ component" evidence="10">
    <location>
        <begin position="24"/>
        <end position="148"/>
    </location>
</feature>
<keyword evidence="2 9" id="KW-0813">Transport</keyword>
<evidence type="ECO:0000256" key="8">
    <source>
        <dbReference type="ARBA" id="ARBA00038436"/>
    </source>
</evidence>